<evidence type="ECO:0000313" key="3">
    <source>
        <dbReference type="Proteomes" id="UP000264589"/>
    </source>
</evidence>
<proteinExistence type="predicted"/>
<dbReference type="RefSeq" id="WP_116391430.1">
    <property type="nucleotide sequence ID" value="NZ_QUQO01000001.1"/>
</dbReference>
<gene>
    <name evidence="2" type="ORF">DX908_05575</name>
</gene>
<evidence type="ECO:0000313" key="2">
    <source>
        <dbReference type="EMBL" id="RFB04797.1"/>
    </source>
</evidence>
<keyword evidence="1" id="KW-0812">Transmembrane</keyword>
<sequence>MAGPPLQFFRSLIASDLRSISRNSLLLLLTFTPLLMAVVFRLTVPNVAMLEDLVAKQGYTDIEGLRGFLETALGQIHPVLMSIYIGLSSSLVGSVYGLLLVEEREDHVLPSIRVMPVAFSTYMIARLILPILFSIAVTTLAYPIAGMAPLPLGTIFVIAAAGASMVPMATLAVVAIAPGRVTALAMVRVLSLVAILPILTRFIGPPAEWIFMPIGSYWQMQALWTAIEGGEIGAQLGICVAVNFLFALVFYAIFANKSE</sequence>
<name>A0A371RH59_9PROT</name>
<keyword evidence="1" id="KW-0472">Membrane</keyword>
<keyword evidence="3" id="KW-1185">Reference proteome</keyword>
<feature type="transmembrane region" description="Helical" evidence="1">
    <location>
        <begin position="232"/>
        <end position="254"/>
    </location>
</feature>
<evidence type="ECO:0000256" key="1">
    <source>
        <dbReference type="SAM" id="Phobius"/>
    </source>
</evidence>
<dbReference type="AlphaFoldDB" id="A0A371RH59"/>
<reference evidence="2 3" key="1">
    <citation type="submission" date="2018-08" db="EMBL/GenBank/DDBJ databases">
        <title>Parvularcula sp. SM1705, isolated from surface water of the South Sea China.</title>
        <authorList>
            <person name="Sun L."/>
        </authorList>
    </citation>
    <scope>NUCLEOTIDE SEQUENCE [LARGE SCALE GENOMIC DNA]</scope>
    <source>
        <strain evidence="2 3">SM1705</strain>
    </source>
</reference>
<feature type="transmembrane region" description="Helical" evidence="1">
    <location>
        <begin position="122"/>
        <end position="144"/>
    </location>
</feature>
<feature type="transmembrane region" description="Helical" evidence="1">
    <location>
        <begin position="189"/>
        <end position="212"/>
    </location>
</feature>
<accession>A0A371RH59</accession>
<dbReference type="EMBL" id="QUQO01000001">
    <property type="protein sequence ID" value="RFB04797.1"/>
    <property type="molecule type" value="Genomic_DNA"/>
</dbReference>
<comment type="caution">
    <text evidence="2">The sequence shown here is derived from an EMBL/GenBank/DDBJ whole genome shotgun (WGS) entry which is preliminary data.</text>
</comment>
<keyword evidence="1" id="KW-1133">Transmembrane helix</keyword>
<feature type="transmembrane region" description="Helical" evidence="1">
    <location>
        <begin position="25"/>
        <end position="44"/>
    </location>
</feature>
<dbReference type="Proteomes" id="UP000264589">
    <property type="component" value="Unassembled WGS sequence"/>
</dbReference>
<feature type="transmembrane region" description="Helical" evidence="1">
    <location>
        <begin position="150"/>
        <end position="177"/>
    </location>
</feature>
<dbReference type="InParanoid" id="A0A371RH59"/>
<organism evidence="2 3">
    <name type="scientific">Parvularcula marina</name>
    <dbReference type="NCBI Taxonomy" id="2292771"/>
    <lineage>
        <taxon>Bacteria</taxon>
        <taxon>Pseudomonadati</taxon>
        <taxon>Pseudomonadota</taxon>
        <taxon>Alphaproteobacteria</taxon>
        <taxon>Parvularculales</taxon>
        <taxon>Parvularculaceae</taxon>
        <taxon>Parvularcula</taxon>
    </lineage>
</organism>
<feature type="transmembrane region" description="Helical" evidence="1">
    <location>
        <begin position="79"/>
        <end position="101"/>
    </location>
</feature>
<protein>
    <submittedName>
        <fullName evidence="2">Uncharacterized protein</fullName>
    </submittedName>
</protein>